<dbReference type="EMBL" id="MU839842">
    <property type="protein sequence ID" value="KAK1751310.1"/>
    <property type="molecule type" value="Genomic_DNA"/>
</dbReference>
<evidence type="ECO:0000313" key="1">
    <source>
        <dbReference type="EMBL" id="KAK1751310.1"/>
    </source>
</evidence>
<gene>
    <name evidence="1" type="ORF">QBC47DRAFT_329937</name>
</gene>
<dbReference type="PANTHER" id="PTHR34365:SF7">
    <property type="entry name" value="GLYCINE-RICH DOMAIN-CONTAINING PROTEIN 1"/>
    <property type="match status" value="1"/>
</dbReference>
<keyword evidence="2" id="KW-1185">Reference proteome</keyword>
<sequence length="435" mass="46595">MPFMEILTPPGLPSLGGNGKASEISGVCSENISTHAVPSIDTALLPKPQDCLAHLELLEAFVQLKCKVSQVASGGALGVFEHVWRAYVKVAATKFASWVSAVNQNQTTDGEAAFPLPDLDTLMVWHAFMLNPVKYAQFEKLTRLPPEGLNCVSASLPSVLNSATFIPLPVVNINDTTEATDTSPTFTVTTAAGHPAVVDFDLEAAVHRQHSFALKMTRYAWHRSPDADRILRRAIARYGKFFSVLKTNNRTMAVPTLDIDLVWHTHQLCCASYRSFSRIASPSGFVNHDDTVEDSVLEISFQATADLYRAMFDEEYAICLCWACAAQPTTSGLGPERIFPGGATPDVVAIHFNTEARIEEERLRRGCTGLDVAPDLAMPRCRSCGGHSGLGCWSGEGFRERKCSSCGNDNCSCSYGGGGNCGGGGCGSGCGGCGG</sequence>
<dbReference type="AlphaFoldDB" id="A0AAJ0B428"/>
<comment type="caution">
    <text evidence="1">The sequence shown here is derived from an EMBL/GenBank/DDBJ whole genome shotgun (WGS) entry which is preliminary data.</text>
</comment>
<dbReference type="PANTHER" id="PTHR34365">
    <property type="entry name" value="ENOLASE (DUF1399)"/>
    <property type="match status" value="1"/>
</dbReference>
<dbReference type="Proteomes" id="UP001239445">
    <property type="component" value="Unassembled WGS sequence"/>
</dbReference>
<reference evidence="1" key="1">
    <citation type="submission" date="2023-06" db="EMBL/GenBank/DDBJ databases">
        <title>Genome-scale phylogeny and comparative genomics of the fungal order Sordariales.</title>
        <authorList>
            <consortium name="Lawrence Berkeley National Laboratory"/>
            <person name="Hensen N."/>
            <person name="Bonometti L."/>
            <person name="Westerberg I."/>
            <person name="Brannstrom I.O."/>
            <person name="Guillou S."/>
            <person name="Cros-Aarteil S."/>
            <person name="Calhoun S."/>
            <person name="Haridas S."/>
            <person name="Kuo A."/>
            <person name="Mondo S."/>
            <person name="Pangilinan J."/>
            <person name="Riley R."/>
            <person name="Labutti K."/>
            <person name="Andreopoulos B."/>
            <person name="Lipzen A."/>
            <person name="Chen C."/>
            <person name="Yanf M."/>
            <person name="Daum C."/>
            <person name="Ng V."/>
            <person name="Clum A."/>
            <person name="Steindorff A."/>
            <person name="Ohm R."/>
            <person name="Martin F."/>
            <person name="Silar P."/>
            <person name="Natvig D."/>
            <person name="Lalanne C."/>
            <person name="Gautier V."/>
            <person name="Ament-Velasquez S.L."/>
            <person name="Kruys A."/>
            <person name="Hutchinson M.I."/>
            <person name="Powell A.J."/>
            <person name="Barry K."/>
            <person name="Miller A.N."/>
            <person name="Grigoriev I.V."/>
            <person name="Debuchy R."/>
            <person name="Gladieux P."/>
            <person name="Thoren M.H."/>
            <person name="Johannesson H."/>
        </authorList>
    </citation>
    <scope>NUCLEOTIDE SEQUENCE</scope>
    <source>
        <strain evidence="1">PSN4</strain>
    </source>
</reference>
<name>A0AAJ0B428_9PEZI</name>
<accession>A0AAJ0B428</accession>
<dbReference type="InterPro" id="IPR009836">
    <property type="entry name" value="GRDP-like"/>
</dbReference>
<protein>
    <submittedName>
        <fullName evidence="1">Uncharacterized protein</fullName>
    </submittedName>
</protein>
<proteinExistence type="predicted"/>
<organism evidence="1 2">
    <name type="scientific">Echria macrotheca</name>
    <dbReference type="NCBI Taxonomy" id="438768"/>
    <lineage>
        <taxon>Eukaryota</taxon>
        <taxon>Fungi</taxon>
        <taxon>Dikarya</taxon>
        <taxon>Ascomycota</taxon>
        <taxon>Pezizomycotina</taxon>
        <taxon>Sordariomycetes</taxon>
        <taxon>Sordariomycetidae</taxon>
        <taxon>Sordariales</taxon>
        <taxon>Schizotheciaceae</taxon>
        <taxon>Echria</taxon>
    </lineage>
</organism>
<evidence type="ECO:0000313" key="2">
    <source>
        <dbReference type="Proteomes" id="UP001239445"/>
    </source>
</evidence>
<dbReference type="Pfam" id="PF07173">
    <property type="entry name" value="GRDP-like"/>
    <property type="match status" value="1"/>
</dbReference>